<dbReference type="Proteomes" id="UP001432027">
    <property type="component" value="Unassembled WGS sequence"/>
</dbReference>
<evidence type="ECO:0000313" key="2">
    <source>
        <dbReference type="Proteomes" id="UP001432027"/>
    </source>
</evidence>
<organism evidence="1 2">
    <name type="scientific">Pristionchus entomophagus</name>
    <dbReference type="NCBI Taxonomy" id="358040"/>
    <lineage>
        <taxon>Eukaryota</taxon>
        <taxon>Metazoa</taxon>
        <taxon>Ecdysozoa</taxon>
        <taxon>Nematoda</taxon>
        <taxon>Chromadorea</taxon>
        <taxon>Rhabditida</taxon>
        <taxon>Rhabditina</taxon>
        <taxon>Diplogasteromorpha</taxon>
        <taxon>Diplogasteroidea</taxon>
        <taxon>Neodiplogasteridae</taxon>
        <taxon>Pristionchus</taxon>
    </lineage>
</organism>
<feature type="non-terminal residue" evidence="1">
    <location>
        <position position="1377"/>
    </location>
</feature>
<sequence>MTVSLPDLRAQLEFPNITLRAEAFSTLISALKSCKDAKEKSDLLSLFWDCLFLYGDVVSKWACASIEGLKKDGLLPSEAEIILHCMRGVSDQSKVKRKEIVRTIFNLSGDVIKSALELQRRNGEVAGDVVDVMMERGIQQEELLAVGSILGMKWSDNTHPFLNRVEWNEERIQVMSDVMDIDSLWRATANKNETLRFIAHLPSSSLHSLDLSSVCSIQLGSLISQYPILILNHSLIPHPALLPGLLEICAVERDLGRVLCGGASLEISNQAKKLVVLCQQKGLSLQREEKEEKGGREGRGLMSIVEWMTRDDNRLREAILRGSRVDFVPSIDTLCLLSALLPYTAKSCPEPTMRLFVSIAQRATGLGNTIFLLCLTLLTRPWIEGIERRLVLETIAGCVTHRSMVAPALKMLSAICQLAGDRMAAIDLIGGIVEKYPTSVGDKLTSLTWISDNEDIEWSREKVRLIQRICVATDSSDAYLSTLNGLMKKGGPLLTPTIQVVMQLCRMDELDLPPVAAQIREKTKGGKDEEATAAFVLLLGIAAKEKEDQELGVKFSTEIFSFTSNRSTVVRAAAWKALAQFPIELVIPRGNEEDEATVVQQFLNRFKPDQAGEEEIKAFTQLLHSLLQVDVEQLPKPLYTTKAVREDDLLCSLLSLLTPSLTSLDSLTTLCLFRPICYVQVVDKRVQYALSLYRTLLAQAILPQEEDGKSKERLRWMAGWRDATKTLLSLLEATIDENGGNGGNGARDRINDELKRSIISSSSTLPTVCMVLTTMIGLGRGEKDVSTFSSFFTSAVTFIQLANDPHFKPRVLPLFQVSISSFLRSPLFTRSLLSLISLSSPPSQLAFFDLPIGKKDDIYWLQGEGIPKELLDRLLGLCSDRDRVPEGTSVGDVRLTGVALGVDAVTVEIVEDEMKKEEGKEIGKMIEDAKGEGDIETLFTLFSSLSMRDQQEWRPRLKRRMERIARNANECVGQCVLHSLSYYSLLISSINSIRSLHLPSNYDYLPKGSLLKATVERILTCENLAESIALVESLVGIKRKDDRYLPPIDCSFLIPFEEKRGETALRIIAQQKDIKQLCRLVSLWSDRGCSKCSREEMAALGEWMGMIVEEVGERASAKALELLLEASKSDDSLFDFIVPLMKCNIVYDTVISTLRPLNTLADLDQPVLKRMMKEEERVFHSLNGRLGWLFEVVVEGSGCEMESIKRILEMMKGRGSMWKNGSAAVLLSLLSNESADEIGEKMVHVVNVANLMRSEGGERREMVSHLWEIVTVFILASRSDTLHFPLWIEEKEVPNGLRDLMRRAIDRYVRSEKITISEQVATFATECLEQLREGEEQSEFTRFSLLLFIRVFIKLNRSSKLQQLLVRNVNWRKICEA</sequence>
<reference evidence="1" key="1">
    <citation type="submission" date="2023-10" db="EMBL/GenBank/DDBJ databases">
        <title>Genome assembly of Pristionchus species.</title>
        <authorList>
            <person name="Yoshida K."/>
            <person name="Sommer R.J."/>
        </authorList>
    </citation>
    <scope>NUCLEOTIDE SEQUENCE</scope>
    <source>
        <strain evidence="1">RS0144</strain>
    </source>
</reference>
<name>A0AAV5SCA8_9BILA</name>
<protein>
    <submittedName>
        <fullName evidence="1">Uncharacterized protein</fullName>
    </submittedName>
</protein>
<keyword evidence="2" id="KW-1185">Reference proteome</keyword>
<proteinExistence type="predicted"/>
<dbReference type="SUPFAM" id="SSF48371">
    <property type="entry name" value="ARM repeat"/>
    <property type="match status" value="1"/>
</dbReference>
<accession>A0AAV5SCA8</accession>
<dbReference type="EMBL" id="BTSX01000001">
    <property type="protein sequence ID" value="GMS80035.1"/>
    <property type="molecule type" value="Genomic_DNA"/>
</dbReference>
<comment type="caution">
    <text evidence="1">The sequence shown here is derived from an EMBL/GenBank/DDBJ whole genome shotgun (WGS) entry which is preliminary data.</text>
</comment>
<evidence type="ECO:0000313" key="1">
    <source>
        <dbReference type="EMBL" id="GMS80035.1"/>
    </source>
</evidence>
<gene>
    <name evidence="1" type="ORF">PENTCL1PPCAC_2210</name>
</gene>
<dbReference type="InterPro" id="IPR016024">
    <property type="entry name" value="ARM-type_fold"/>
</dbReference>